<feature type="compositionally biased region" description="Acidic residues" evidence="7">
    <location>
        <begin position="822"/>
        <end position="845"/>
    </location>
</feature>
<keyword evidence="10" id="KW-1185">Reference proteome</keyword>
<dbReference type="PANTHER" id="PTHR47968:SF75">
    <property type="entry name" value="CENTROMERE-ASSOCIATED PROTEIN E"/>
    <property type="match status" value="1"/>
</dbReference>
<feature type="compositionally biased region" description="Low complexity" evidence="7">
    <location>
        <begin position="27"/>
        <end position="40"/>
    </location>
</feature>
<dbReference type="PRINTS" id="PR00380">
    <property type="entry name" value="KINESINHEAVY"/>
</dbReference>
<evidence type="ECO:0000256" key="4">
    <source>
        <dbReference type="ARBA" id="ARBA00023175"/>
    </source>
</evidence>
<dbReference type="GO" id="GO:0008017">
    <property type="term" value="F:microtubule binding"/>
    <property type="evidence" value="ECO:0007669"/>
    <property type="project" value="InterPro"/>
</dbReference>
<feature type="region of interest" description="Disordered" evidence="7">
    <location>
        <begin position="1071"/>
        <end position="1095"/>
    </location>
</feature>
<feature type="region of interest" description="Disordered" evidence="7">
    <location>
        <begin position="1"/>
        <end position="340"/>
    </location>
</feature>
<feature type="compositionally biased region" description="Polar residues" evidence="7">
    <location>
        <begin position="16"/>
        <end position="26"/>
    </location>
</feature>
<dbReference type="PANTHER" id="PTHR47968">
    <property type="entry name" value="CENTROMERE PROTEIN E"/>
    <property type="match status" value="1"/>
</dbReference>
<evidence type="ECO:0000313" key="10">
    <source>
        <dbReference type="Proteomes" id="UP000323386"/>
    </source>
</evidence>
<feature type="compositionally biased region" description="Low complexity" evidence="7">
    <location>
        <begin position="100"/>
        <end position="112"/>
    </location>
</feature>
<sequence>MASLASYPHDVAASPCSPQSYSTLSPASRLRAAAAAGARANPEEKPLPGNTSLNHNYRSPSRSPSTRILAGSPGTPTRRAATRIREAVSLEDLREDEQRAPSSRPSASAPRPLFMPTPRRGATKPTPYPSLAHIPEPSLAPPLADLSAGQTSMERYTHSPTKPFASSQAANAEQAQAPPGEGFSPAKRSLRSSASAARPTRDAGLENAPQRTLRSTASRAHMAAASTAMTSLAPGTPASHASMRASTVAASSFERAEDLQSGRASPERQSSSVSKPRAKVTEGVGSRLRSVNKPSNQRSTIASSTASPEKRGLGISMGLVGSQHPERHRARDGPLSPASFDLDEELADSSFVYADPEDPDGESLGLSNNPRDGSADERHESVMVHVRLRPPKPGEKCAWIPSSVNGSLSLEPTLASQRVQQGAAGPFSFDGLLTGSANRPVYISVARPLVRSALDGYDAVVFAYGQTASGKTFTLSGDERGEEQGIIPRAVRDIFRGIRQSSARREYLLRASYLEIWNENVKDLLEPTNVPQVRDDRRKGGKGTFVHPLREEIVTSPGQVRELLARGQANRHVGATDWNERSSRSHTCFKVTIESWERGPDSAGSVFGDSGGGGGGDDSAYLTMPAADASSRLGRKVRVSELCLIDLAGSEKYVSQGSDRRAEGAHINKSLLTLGKVIFALSEKTARANASSAHVPYRDSKLTRILQNSLSGNARVAVVCTINPSPSAVDESLSTLNFAKRVKKVSLHARRNEIEGDAAGLGGAEAQALIMRYRDEAMALRKKVAELQSGAATPRIDDDRMRQLLDRLDAIGGLVVRGGGVDGEDDGSDGGEGCDDSDDDDDGSGEFDGAPGGEQRTARPVSPVRRARHNHLAFSDPPHVLQEKLYNANTRIASLQRKLASRPSLPASCTSEADKDALIGQLQQQIRELEMVCEAQAADAPPKIREDVEREWRDRTDALEERLRERERFVEEMSKELERLRRANKQLIRLAHNETAAMVAQLQSPHAQPASRSKLHPPLNQHQHQHQRHHQQRLGQARPVSVLGATEMEAWREAYAASMPMAASSATASPAMTSDSRCATPTAATPGPNRYLRAPNRFRPRRSISHDGGLLHAGLQSVERELGRI</sequence>
<feature type="compositionally biased region" description="Polar residues" evidence="7">
    <location>
        <begin position="292"/>
        <end position="307"/>
    </location>
</feature>
<evidence type="ECO:0000256" key="7">
    <source>
        <dbReference type="SAM" id="MobiDB-lite"/>
    </source>
</evidence>
<evidence type="ECO:0000256" key="1">
    <source>
        <dbReference type="ARBA" id="ARBA00022741"/>
    </source>
</evidence>
<feature type="compositionally biased region" description="Low complexity" evidence="7">
    <location>
        <begin position="214"/>
        <end position="233"/>
    </location>
</feature>
<feature type="compositionally biased region" description="Low complexity" evidence="7">
    <location>
        <begin position="184"/>
        <end position="198"/>
    </location>
</feature>
<feature type="compositionally biased region" description="Low complexity" evidence="7">
    <location>
        <begin position="165"/>
        <end position="177"/>
    </location>
</feature>
<evidence type="ECO:0000256" key="2">
    <source>
        <dbReference type="ARBA" id="ARBA00022840"/>
    </source>
</evidence>
<keyword evidence="3 6" id="KW-0175">Coiled coil</keyword>
<feature type="compositionally biased region" description="Polar residues" evidence="7">
    <location>
        <begin position="49"/>
        <end position="66"/>
    </location>
</feature>
<comment type="similarity">
    <text evidence="5">Belongs to the TRAFAC class myosin-kinesin ATPase superfamily. Kinesin family.</text>
</comment>
<feature type="region of interest" description="Disordered" evidence="7">
    <location>
        <begin position="1000"/>
        <end position="1037"/>
    </location>
</feature>
<organism evidence="9 10">
    <name type="scientific">Pseudozyma flocculosa</name>
    <dbReference type="NCBI Taxonomy" id="84751"/>
    <lineage>
        <taxon>Eukaryota</taxon>
        <taxon>Fungi</taxon>
        <taxon>Dikarya</taxon>
        <taxon>Basidiomycota</taxon>
        <taxon>Ustilaginomycotina</taxon>
        <taxon>Ustilaginomycetes</taxon>
        <taxon>Ustilaginales</taxon>
        <taxon>Ustilaginaceae</taxon>
        <taxon>Pseudozyma</taxon>
    </lineage>
</organism>
<evidence type="ECO:0000256" key="6">
    <source>
        <dbReference type="SAM" id="Coils"/>
    </source>
</evidence>
<reference evidence="9 10" key="1">
    <citation type="submission" date="2018-03" db="EMBL/GenBank/DDBJ databases">
        <authorList>
            <person name="Guldener U."/>
        </authorList>
    </citation>
    <scope>NUCLEOTIDE SEQUENCE [LARGE SCALE GENOMIC DNA]</scope>
    <source>
        <strain evidence="9 10">DAOM196992</strain>
    </source>
</reference>
<feature type="coiled-coil region" evidence="6">
    <location>
        <begin position="963"/>
        <end position="997"/>
    </location>
</feature>
<dbReference type="Pfam" id="PF00225">
    <property type="entry name" value="Kinesin"/>
    <property type="match status" value="1"/>
</dbReference>
<dbReference type="Gene3D" id="3.40.850.10">
    <property type="entry name" value="Kinesin motor domain"/>
    <property type="match status" value="1"/>
</dbReference>
<feature type="binding site" evidence="5">
    <location>
        <begin position="465"/>
        <end position="472"/>
    </location>
    <ligand>
        <name>ATP</name>
        <dbReference type="ChEBI" id="CHEBI:30616"/>
    </ligand>
</feature>
<accession>A0A5C3EWP1</accession>
<dbReference type="GO" id="GO:0003777">
    <property type="term" value="F:microtubule motor activity"/>
    <property type="evidence" value="ECO:0007669"/>
    <property type="project" value="InterPro"/>
</dbReference>
<gene>
    <name evidence="9" type="ORF">PSFLO_01751</name>
</gene>
<keyword evidence="2 5" id="KW-0067">ATP-binding</keyword>
<dbReference type="PROSITE" id="PS50067">
    <property type="entry name" value="KINESIN_MOTOR_2"/>
    <property type="match status" value="1"/>
</dbReference>
<feature type="compositionally biased region" description="Basic and acidic residues" evidence="7">
    <location>
        <begin position="83"/>
        <end position="99"/>
    </location>
</feature>
<evidence type="ECO:0000313" key="9">
    <source>
        <dbReference type="EMBL" id="SPO36280.1"/>
    </source>
</evidence>
<feature type="region of interest" description="Disordered" evidence="7">
    <location>
        <begin position="352"/>
        <end position="378"/>
    </location>
</feature>
<dbReference type="InterPro" id="IPR019821">
    <property type="entry name" value="Kinesin_motor_CS"/>
</dbReference>
<evidence type="ECO:0000259" key="8">
    <source>
        <dbReference type="PROSITE" id="PS50067"/>
    </source>
</evidence>
<dbReference type="OrthoDB" id="3176171at2759"/>
<dbReference type="PROSITE" id="PS00411">
    <property type="entry name" value="KINESIN_MOTOR_1"/>
    <property type="match status" value="1"/>
</dbReference>
<proteinExistence type="inferred from homology"/>
<dbReference type="GO" id="GO:0005524">
    <property type="term" value="F:ATP binding"/>
    <property type="evidence" value="ECO:0007669"/>
    <property type="project" value="UniProtKB-UniRule"/>
</dbReference>
<dbReference type="SUPFAM" id="SSF52540">
    <property type="entry name" value="P-loop containing nucleoside triphosphate hydrolases"/>
    <property type="match status" value="1"/>
</dbReference>
<dbReference type="Proteomes" id="UP000323386">
    <property type="component" value="Unassembled WGS sequence"/>
</dbReference>
<feature type="domain" description="Kinesin motor" evidence="8">
    <location>
        <begin position="381"/>
        <end position="745"/>
    </location>
</feature>
<feature type="region of interest" description="Disordered" evidence="7">
    <location>
        <begin position="816"/>
        <end position="863"/>
    </location>
</feature>
<dbReference type="SMART" id="SM00129">
    <property type="entry name" value="KISc"/>
    <property type="match status" value="1"/>
</dbReference>
<feature type="compositionally biased region" description="Basic residues" evidence="7">
    <location>
        <begin position="1023"/>
        <end position="1032"/>
    </location>
</feature>
<dbReference type="AlphaFoldDB" id="A0A5C3EWP1"/>
<dbReference type="CDD" id="cd01374">
    <property type="entry name" value="KISc_CENP_E"/>
    <property type="match status" value="1"/>
</dbReference>
<dbReference type="GO" id="GO:0007018">
    <property type="term" value="P:microtubule-based movement"/>
    <property type="evidence" value="ECO:0007669"/>
    <property type="project" value="InterPro"/>
</dbReference>
<keyword evidence="4 5" id="KW-0505">Motor protein</keyword>
<evidence type="ECO:0000256" key="3">
    <source>
        <dbReference type="ARBA" id="ARBA00023054"/>
    </source>
</evidence>
<dbReference type="InterPro" id="IPR001752">
    <property type="entry name" value="Kinesin_motor_dom"/>
</dbReference>
<dbReference type="InterPro" id="IPR027640">
    <property type="entry name" value="Kinesin-like_fam"/>
</dbReference>
<dbReference type="InterPro" id="IPR036961">
    <property type="entry name" value="Kinesin_motor_dom_sf"/>
</dbReference>
<evidence type="ECO:0000256" key="5">
    <source>
        <dbReference type="PROSITE-ProRule" id="PRU00283"/>
    </source>
</evidence>
<protein>
    <submittedName>
        <fullName evidence="9">Related to Kinesin</fullName>
    </submittedName>
</protein>
<dbReference type="EMBL" id="OOIP01000004">
    <property type="protein sequence ID" value="SPO36280.1"/>
    <property type="molecule type" value="Genomic_DNA"/>
</dbReference>
<name>A0A5C3EWP1_9BASI</name>
<dbReference type="InterPro" id="IPR027417">
    <property type="entry name" value="P-loop_NTPase"/>
</dbReference>
<keyword evidence="1 5" id="KW-0547">Nucleotide-binding</keyword>
<feature type="compositionally biased region" description="Polar residues" evidence="7">
    <location>
        <begin position="148"/>
        <end position="160"/>
    </location>
</feature>